<dbReference type="PROSITE" id="PS00108">
    <property type="entry name" value="PROTEIN_KINASE_ST"/>
    <property type="match status" value="1"/>
</dbReference>
<dbReference type="OrthoDB" id="193931at2759"/>
<dbReference type="InterPro" id="IPR008271">
    <property type="entry name" value="Ser/Thr_kinase_AS"/>
</dbReference>
<evidence type="ECO:0000256" key="5">
    <source>
        <dbReference type="ARBA" id="ARBA00022679"/>
    </source>
</evidence>
<dbReference type="CDD" id="cd12122">
    <property type="entry name" value="AMPKA_C"/>
    <property type="match status" value="1"/>
</dbReference>
<dbReference type="FunFam" id="3.30.200.20:FF:000236">
    <property type="entry name" value="Non-specific serine/threonine protein kinase"/>
    <property type="match status" value="1"/>
</dbReference>
<keyword evidence="8 13" id="KW-0067">ATP-binding</keyword>
<dbReference type="GO" id="GO:0004674">
    <property type="term" value="F:protein serine/threonine kinase activity"/>
    <property type="evidence" value="ECO:0007669"/>
    <property type="project" value="UniProtKB-KW"/>
</dbReference>
<dbReference type="InterPro" id="IPR017441">
    <property type="entry name" value="Protein_kinase_ATP_BS"/>
</dbReference>
<comment type="catalytic activity">
    <reaction evidence="11">
        <text>L-threonyl-[protein] + ATP = O-phospho-L-threonyl-[protein] + ADP + H(+)</text>
        <dbReference type="Rhea" id="RHEA:46608"/>
        <dbReference type="Rhea" id="RHEA-COMP:11060"/>
        <dbReference type="Rhea" id="RHEA-COMP:11605"/>
        <dbReference type="ChEBI" id="CHEBI:15378"/>
        <dbReference type="ChEBI" id="CHEBI:30013"/>
        <dbReference type="ChEBI" id="CHEBI:30616"/>
        <dbReference type="ChEBI" id="CHEBI:61977"/>
        <dbReference type="ChEBI" id="CHEBI:456216"/>
        <dbReference type="EC" id="2.7.11.1"/>
    </reaction>
</comment>
<dbReference type="Proteomes" id="UP000279236">
    <property type="component" value="Unassembled WGS sequence"/>
</dbReference>
<comment type="caution">
    <text evidence="16">The sequence shown here is derived from an EMBL/GenBank/DDBJ whole genome shotgun (WGS) entry which is preliminary data.</text>
</comment>
<evidence type="ECO:0000256" key="1">
    <source>
        <dbReference type="ARBA" id="ARBA00004123"/>
    </source>
</evidence>
<dbReference type="PROSITE" id="PS00107">
    <property type="entry name" value="PROTEIN_KINASE_ATP"/>
    <property type="match status" value="1"/>
</dbReference>
<dbReference type="GO" id="GO:0005634">
    <property type="term" value="C:nucleus"/>
    <property type="evidence" value="ECO:0007669"/>
    <property type="project" value="UniProtKB-SubCell"/>
</dbReference>
<evidence type="ECO:0000256" key="14">
    <source>
        <dbReference type="SAM" id="MobiDB-lite"/>
    </source>
</evidence>
<evidence type="ECO:0000256" key="2">
    <source>
        <dbReference type="ARBA" id="ARBA00006234"/>
    </source>
</evidence>
<comment type="subcellular location">
    <subcellularLocation>
        <location evidence="1">Nucleus</location>
    </subcellularLocation>
</comment>
<dbReference type="PROSITE" id="PS50011">
    <property type="entry name" value="PROTEIN_KINASE_DOM"/>
    <property type="match status" value="1"/>
</dbReference>
<dbReference type="Gene3D" id="1.10.8.10">
    <property type="entry name" value="DNA helicase RuvA subunit, C-terminal domain"/>
    <property type="match status" value="1"/>
</dbReference>
<evidence type="ECO:0000256" key="6">
    <source>
        <dbReference type="ARBA" id="ARBA00022741"/>
    </source>
</evidence>
<evidence type="ECO:0000256" key="11">
    <source>
        <dbReference type="ARBA" id="ARBA00047899"/>
    </source>
</evidence>
<dbReference type="SUPFAM" id="SSF103243">
    <property type="entry name" value="KA1-like"/>
    <property type="match status" value="1"/>
</dbReference>
<reference evidence="16 17" key="1">
    <citation type="submission" date="2018-11" db="EMBL/GenBank/DDBJ databases">
        <title>Genome sequence of Apiotrichum porosum DSM 27194.</title>
        <authorList>
            <person name="Aliyu H."/>
            <person name="Gorte O."/>
            <person name="Ochsenreither K."/>
        </authorList>
    </citation>
    <scope>NUCLEOTIDE SEQUENCE [LARGE SCALE GENOMIC DNA]</scope>
    <source>
        <strain evidence="16 17">DSM 27194</strain>
    </source>
</reference>
<proteinExistence type="inferred from homology"/>
<dbReference type="GO" id="GO:0005737">
    <property type="term" value="C:cytoplasm"/>
    <property type="evidence" value="ECO:0007669"/>
    <property type="project" value="TreeGrafter"/>
</dbReference>
<dbReference type="EMBL" id="RSCE01000001">
    <property type="protein sequence ID" value="RSH88192.1"/>
    <property type="molecule type" value="Genomic_DNA"/>
</dbReference>
<dbReference type="STRING" id="105984.A0A427YAR4"/>
<accession>A0A427YAR4</accession>
<dbReference type="InterPro" id="IPR011009">
    <property type="entry name" value="Kinase-like_dom_sf"/>
</dbReference>
<dbReference type="InterPro" id="IPR032270">
    <property type="entry name" value="AMPK_C"/>
</dbReference>
<dbReference type="CDD" id="cd14079">
    <property type="entry name" value="STKc_AMPK_alpha"/>
    <property type="match status" value="1"/>
</dbReference>
<dbReference type="InterPro" id="IPR000719">
    <property type="entry name" value="Prot_kinase_dom"/>
</dbReference>
<dbReference type="Gene3D" id="1.10.510.10">
    <property type="entry name" value="Transferase(Phosphotransferase) domain 1"/>
    <property type="match status" value="1"/>
</dbReference>
<protein>
    <recommendedName>
        <fullName evidence="3">non-specific serine/threonine protein kinase</fullName>
        <ecNumber evidence="3">2.7.11.1</ecNumber>
    </recommendedName>
</protein>
<evidence type="ECO:0000256" key="10">
    <source>
        <dbReference type="ARBA" id="ARBA00023277"/>
    </source>
</evidence>
<evidence type="ECO:0000313" key="16">
    <source>
        <dbReference type="EMBL" id="RSH88192.1"/>
    </source>
</evidence>
<evidence type="ECO:0000256" key="3">
    <source>
        <dbReference type="ARBA" id="ARBA00012513"/>
    </source>
</evidence>
<dbReference type="SUPFAM" id="SSF56112">
    <property type="entry name" value="Protein kinase-like (PK-like)"/>
    <property type="match status" value="1"/>
</dbReference>
<evidence type="ECO:0000256" key="9">
    <source>
        <dbReference type="ARBA" id="ARBA00023242"/>
    </source>
</evidence>
<keyword evidence="7" id="KW-0418">Kinase</keyword>
<feature type="domain" description="Protein kinase" evidence="15">
    <location>
        <begin position="37"/>
        <end position="290"/>
    </location>
</feature>
<keyword evidence="4" id="KW-0723">Serine/threonine-protein kinase</keyword>
<dbReference type="SMART" id="SM00220">
    <property type="entry name" value="S_TKc"/>
    <property type="match status" value="1"/>
</dbReference>
<keyword evidence="6 13" id="KW-0547">Nucleotide-binding</keyword>
<dbReference type="PANTHER" id="PTHR24346:SF110">
    <property type="entry name" value="NON-SPECIFIC SERINE_THREONINE PROTEIN KINASE"/>
    <property type="match status" value="1"/>
</dbReference>
<dbReference type="AlphaFoldDB" id="A0A427YAR4"/>
<comment type="similarity">
    <text evidence="2">Belongs to the protein kinase superfamily. CAMK Ser/Thr protein kinase family. SNF1 subfamily.</text>
</comment>
<evidence type="ECO:0000256" key="12">
    <source>
        <dbReference type="ARBA" id="ARBA00048679"/>
    </source>
</evidence>
<organism evidence="16 17">
    <name type="scientific">Apiotrichum porosum</name>
    <dbReference type="NCBI Taxonomy" id="105984"/>
    <lineage>
        <taxon>Eukaryota</taxon>
        <taxon>Fungi</taxon>
        <taxon>Dikarya</taxon>
        <taxon>Basidiomycota</taxon>
        <taxon>Agaricomycotina</taxon>
        <taxon>Tremellomycetes</taxon>
        <taxon>Trichosporonales</taxon>
        <taxon>Trichosporonaceae</taxon>
        <taxon>Apiotrichum</taxon>
    </lineage>
</organism>
<dbReference type="FunFam" id="1.10.510.10:FF:000544">
    <property type="entry name" value="Non-specific serine/threonine protein kinase"/>
    <property type="match status" value="1"/>
</dbReference>
<dbReference type="GO" id="GO:0005524">
    <property type="term" value="F:ATP binding"/>
    <property type="evidence" value="ECO:0007669"/>
    <property type="project" value="UniProtKB-UniRule"/>
</dbReference>
<name>A0A427YAR4_9TREE</name>
<feature type="region of interest" description="Disordered" evidence="14">
    <location>
        <begin position="419"/>
        <end position="439"/>
    </location>
</feature>
<dbReference type="GO" id="GO:0035556">
    <property type="term" value="P:intracellular signal transduction"/>
    <property type="evidence" value="ECO:0007669"/>
    <property type="project" value="TreeGrafter"/>
</dbReference>
<dbReference type="PANTHER" id="PTHR24346">
    <property type="entry name" value="MAP/MICROTUBULE AFFINITY-REGULATING KINASE"/>
    <property type="match status" value="1"/>
</dbReference>
<evidence type="ECO:0000256" key="8">
    <source>
        <dbReference type="ARBA" id="ARBA00022840"/>
    </source>
</evidence>
<dbReference type="GO" id="GO:0106310">
    <property type="term" value="F:protein serine kinase activity"/>
    <property type="evidence" value="ECO:0007669"/>
    <property type="project" value="RHEA"/>
</dbReference>
<keyword evidence="5" id="KW-0808">Transferase</keyword>
<dbReference type="Gene3D" id="3.30.310.80">
    <property type="entry name" value="Kinase associated domain 1, KA1"/>
    <property type="match status" value="1"/>
</dbReference>
<keyword evidence="10" id="KW-0119">Carbohydrate metabolism</keyword>
<sequence>MATRPAPPVPSGRSRRDVPPGATEPRASRPKPRIGQYIIERTLGTGSFGKVKLATHAITGHQVALKLINRSKITTPDMNARVKREIQYLKVLRHPHIIKLYEVITTPTDVIMVMEYAGEELFNYIVAKGKGGMDENEARRFFQQMIGAIEYCHRHQIVHRDLKPENLFLDSHNNIKIGDFGLSNLMTDGDFLKTSCGSPNYAAPEVISGKLYSGPEIDVWSAGVIMYVLLCGKLPFDDDHIPSLFKKIESGIYSMPSHVSKEAQHVLRRMLVVDPVKRATIAEIRQMPFFLENLPHYLQPLPPTPSIERYPALPMDDLSTLLLINEGQADPKALAESKGLKWTEDLGIIDPEIVNELLQKITTYTEPMVWEALQKPGDNQVKVAYQLVRDHKRILRDSMYGFDDEDQSAMEDFLASSPPAWNAEIPQNKPPPEEENGDVDLEEVDPEIQDIPNAHFDVLDSSLPGKTTPTSSDYQEQEAAERAARALLAPTPDVPVLAFENKPLQKPRWHFGIRSRSPPMEVMLEIYKTLQLLGMEWRKKDGISLPEIGPVPPGGYTEEVEETLWKYREDHPDREPVAMGKKPPAKKEAAAIDKSAQGLFFVETRARYGDVMVRMDLQLYRVDDQNYLVDFRNMGYFPVHDSAKLNGAQPESAEPGTSVASANAAATERLVAAAKAKDGTTQIGGVSGPFHFLEMACQLIAELASG</sequence>
<dbReference type="GeneID" id="39585265"/>
<dbReference type="RefSeq" id="XP_028480400.1">
    <property type="nucleotide sequence ID" value="XM_028616543.1"/>
</dbReference>
<dbReference type="Pfam" id="PF00069">
    <property type="entry name" value="Pkinase"/>
    <property type="match status" value="1"/>
</dbReference>
<evidence type="ECO:0000259" key="15">
    <source>
        <dbReference type="PROSITE" id="PS50011"/>
    </source>
</evidence>
<evidence type="ECO:0000256" key="7">
    <source>
        <dbReference type="ARBA" id="ARBA00022777"/>
    </source>
</evidence>
<dbReference type="InterPro" id="IPR028375">
    <property type="entry name" value="KA1/Ssp2_C"/>
</dbReference>
<keyword evidence="9" id="KW-0539">Nucleus</keyword>
<evidence type="ECO:0000313" key="17">
    <source>
        <dbReference type="Proteomes" id="UP000279236"/>
    </source>
</evidence>
<dbReference type="Pfam" id="PF16579">
    <property type="entry name" value="AdenylateSensor"/>
    <property type="match status" value="1"/>
</dbReference>
<feature type="binding site" evidence="13">
    <location>
        <position position="66"/>
    </location>
    <ligand>
        <name>ATP</name>
        <dbReference type="ChEBI" id="CHEBI:30616"/>
    </ligand>
</feature>
<evidence type="ECO:0000256" key="4">
    <source>
        <dbReference type="ARBA" id="ARBA00022527"/>
    </source>
</evidence>
<gene>
    <name evidence="16" type="primary">SNF1</name>
    <name evidence="16" type="ORF">EHS24_000722</name>
</gene>
<dbReference type="EC" id="2.7.11.1" evidence="3"/>
<dbReference type="CDD" id="cd14334">
    <property type="entry name" value="UBA_SNF1_fungi"/>
    <property type="match status" value="1"/>
</dbReference>
<keyword evidence="17" id="KW-1185">Reference proteome</keyword>
<comment type="catalytic activity">
    <reaction evidence="12">
        <text>L-seryl-[protein] + ATP = O-phospho-L-seryl-[protein] + ADP + H(+)</text>
        <dbReference type="Rhea" id="RHEA:17989"/>
        <dbReference type="Rhea" id="RHEA-COMP:9863"/>
        <dbReference type="Rhea" id="RHEA-COMP:11604"/>
        <dbReference type="ChEBI" id="CHEBI:15378"/>
        <dbReference type="ChEBI" id="CHEBI:29999"/>
        <dbReference type="ChEBI" id="CHEBI:30616"/>
        <dbReference type="ChEBI" id="CHEBI:83421"/>
        <dbReference type="ChEBI" id="CHEBI:456216"/>
        <dbReference type="EC" id="2.7.11.1"/>
    </reaction>
</comment>
<feature type="region of interest" description="Disordered" evidence="14">
    <location>
        <begin position="1"/>
        <end position="33"/>
    </location>
</feature>
<feature type="compositionally biased region" description="Pro residues" evidence="14">
    <location>
        <begin position="1"/>
        <end position="10"/>
    </location>
</feature>
<dbReference type="InterPro" id="IPR013896">
    <property type="entry name" value="SNF1_UBA"/>
</dbReference>
<evidence type="ECO:0000256" key="13">
    <source>
        <dbReference type="PROSITE-ProRule" id="PRU10141"/>
    </source>
</evidence>